<keyword evidence="6" id="KW-0804">Transcription</keyword>
<dbReference type="Proteomes" id="UP000887566">
    <property type="component" value="Unplaced"/>
</dbReference>
<keyword evidence="2" id="KW-0217">Developmental protein</keyword>
<evidence type="ECO:0000256" key="4">
    <source>
        <dbReference type="ARBA" id="ARBA00023015"/>
    </source>
</evidence>
<dbReference type="InterPro" id="IPR036388">
    <property type="entry name" value="WH-like_DNA-bd_sf"/>
</dbReference>
<evidence type="ECO:0000256" key="2">
    <source>
        <dbReference type="ARBA" id="ARBA00022473"/>
    </source>
</evidence>
<dbReference type="WBParaSite" id="PSAMB.scaffold2282size24148.g17215.t1">
    <property type="protein sequence ID" value="PSAMB.scaffold2282size24148.g17215.t1"/>
    <property type="gene ID" value="PSAMB.scaffold2282size24148.g17215"/>
</dbReference>
<dbReference type="GO" id="GO:0000978">
    <property type="term" value="F:RNA polymerase II cis-regulatory region sequence-specific DNA binding"/>
    <property type="evidence" value="ECO:0007669"/>
    <property type="project" value="TreeGrafter"/>
</dbReference>
<name>A0A914VRH3_9BILA</name>
<evidence type="ECO:0000256" key="5">
    <source>
        <dbReference type="ARBA" id="ARBA00023125"/>
    </source>
</evidence>
<evidence type="ECO:0000256" key="7">
    <source>
        <dbReference type="ARBA" id="ARBA00023242"/>
    </source>
</evidence>
<dbReference type="PROSITE" id="PS51057">
    <property type="entry name" value="PAIRED_2"/>
    <property type="match status" value="1"/>
</dbReference>
<dbReference type="CDD" id="cd00131">
    <property type="entry name" value="PAX"/>
    <property type="match status" value="1"/>
</dbReference>
<protein>
    <submittedName>
        <fullName evidence="11">Paired domain-containing protein</fullName>
    </submittedName>
</protein>
<reference evidence="11" key="1">
    <citation type="submission" date="2022-11" db="UniProtKB">
        <authorList>
            <consortium name="WormBaseParasite"/>
        </authorList>
    </citation>
    <scope>IDENTIFICATION</scope>
</reference>
<dbReference type="GO" id="GO:0000981">
    <property type="term" value="F:DNA-binding transcription factor activity, RNA polymerase II-specific"/>
    <property type="evidence" value="ECO:0007669"/>
    <property type="project" value="TreeGrafter"/>
</dbReference>
<keyword evidence="4" id="KW-0805">Transcription regulation</keyword>
<keyword evidence="5" id="KW-0238">DNA-binding</keyword>
<keyword evidence="3" id="KW-0563">Paired box</keyword>
<feature type="compositionally biased region" description="Polar residues" evidence="8">
    <location>
        <begin position="288"/>
        <end position="315"/>
    </location>
</feature>
<evidence type="ECO:0000313" key="10">
    <source>
        <dbReference type="Proteomes" id="UP000887566"/>
    </source>
</evidence>
<keyword evidence="7" id="KW-0539">Nucleus</keyword>
<comment type="subcellular location">
    <subcellularLocation>
        <location evidence="1">Nucleus</location>
    </subcellularLocation>
</comment>
<keyword evidence="10" id="KW-1185">Reference proteome</keyword>
<dbReference type="PANTHER" id="PTHR45636:SF16">
    <property type="entry name" value="PAIRED BOX POX-MESO PROTEIN"/>
    <property type="match status" value="1"/>
</dbReference>
<dbReference type="InterPro" id="IPR001523">
    <property type="entry name" value="Paired_dom"/>
</dbReference>
<evidence type="ECO:0000256" key="8">
    <source>
        <dbReference type="SAM" id="MobiDB-lite"/>
    </source>
</evidence>
<feature type="domain" description="Paired" evidence="9">
    <location>
        <begin position="60"/>
        <end position="186"/>
    </location>
</feature>
<evidence type="ECO:0000256" key="3">
    <source>
        <dbReference type="ARBA" id="ARBA00022724"/>
    </source>
</evidence>
<dbReference type="Pfam" id="PF00292">
    <property type="entry name" value="PAX"/>
    <property type="match status" value="1"/>
</dbReference>
<dbReference type="FunFam" id="1.10.10.10:FF:000003">
    <property type="entry name" value="Paired box protein Pax-6"/>
    <property type="match status" value="1"/>
</dbReference>
<dbReference type="SMART" id="SM00351">
    <property type="entry name" value="PAX"/>
    <property type="match status" value="1"/>
</dbReference>
<dbReference type="PRINTS" id="PR00027">
    <property type="entry name" value="PAIREDBOX"/>
</dbReference>
<feature type="region of interest" description="Disordered" evidence="8">
    <location>
        <begin position="279"/>
        <end position="315"/>
    </location>
</feature>
<dbReference type="InterPro" id="IPR043182">
    <property type="entry name" value="PAIRED_DNA-bd_dom"/>
</dbReference>
<accession>A0A914VRH3</accession>
<dbReference type="GO" id="GO:0005634">
    <property type="term" value="C:nucleus"/>
    <property type="evidence" value="ECO:0007669"/>
    <property type="project" value="UniProtKB-SubCell"/>
</dbReference>
<dbReference type="Gene3D" id="1.10.10.10">
    <property type="entry name" value="Winged helix-like DNA-binding domain superfamily/Winged helix DNA-binding domain"/>
    <property type="match status" value="2"/>
</dbReference>
<dbReference type="SUPFAM" id="SSF46689">
    <property type="entry name" value="Homeodomain-like"/>
    <property type="match status" value="1"/>
</dbReference>
<organism evidence="10 11">
    <name type="scientific">Plectus sambesii</name>
    <dbReference type="NCBI Taxonomy" id="2011161"/>
    <lineage>
        <taxon>Eukaryota</taxon>
        <taxon>Metazoa</taxon>
        <taxon>Ecdysozoa</taxon>
        <taxon>Nematoda</taxon>
        <taxon>Chromadorea</taxon>
        <taxon>Plectida</taxon>
        <taxon>Plectina</taxon>
        <taxon>Plectoidea</taxon>
        <taxon>Plectidae</taxon>
        <taxon>Plectus</taxon>
    </lineage>
</organism>
<evidence type="ECO:0000259" key="9">
    <source>
        <dbReference type="PROSITE" id="PS51057"/>
    </source>
</evidence>
<evidence type="ECO:0000313" key="11">
    <source>
        <dbReference type="WBParaSite" id="PSAMB.scaffold2282size24148.g17215.t1"/>
    </source>
</evidence>
<evidence type="ECO:0000256" key="1">
    <source>
        <dbReference type="ARBA" id="ARBA00004123"/>
    </source>
</evidence>
<dbReference type="PANTHER" id="PTHR45636">
    <property type="entry name" value="PAIRED BOX PROTEIN PAX-6-RELATED-RELATED"/>
    <property type="match status" value="1"/>
</dbReference>
<evidence type="ECO:0000256" key="6">
    <source>
        <dbReference type="ARBA" id="ARBA00023163"/>
    </source>
</evidence>
<proteinExistence type="predicted"/>
<dbReference type="InterPro" id="IPR043565">
    <property type="entry name" value="PAX_fam"/>
</dbReference>
<dbReference type="PROSITE" id="PS00034">
    <property type="entry name" value="PAIRED_1"/>
    <property type="match status" value="1"/>
</dbReference>
<dbReference type="AlphaFoldDB" id="A0A914VRH3"/>
<dbReference type="InterPro" id="IPR009057">
    <property type="entry name" value="Homeodomain-like_sf"/>
</dbReference>
<sequence>MMPYGCWSLPPDAAKFGSTTNAPNGASPAFWMAGAQPPVVSGLAGGNDNSAFANKKVELPYGEVNQLGGVFVNGRPLPLALRMRIIELAHHGVRPCDISRQLRISHGCVSKILARFSESGSIMPGAIGGSKPRVTTPKVVDHIRLLKSRDPGIFAWEIRDRLIQDGVCDKYNVPSVSSISRILRNKLGVGSSNGSANQTLPSVSTGTLRPTLFAPYFPYAAPYSIPSGTSGFANPPAVDGHQQTLHKWAAEAHHSVNNILGGSQSSAFGQYLSTCFQQQQQQQQQQQTVAAQQSSPTVATSQAAPPSTGASQQNT</sequence>
<dbReference type="FunFam" id="1.10.10.10:FF:000084">
    <property type="entry name" value="paired box protein Pax-9"/>
    <property type="match status" value="1"/>
</dbReference>